<dbReference type="Proteomes" id="UP000178873">
    <property type="component" value="Unassembled WGS sequence"/>
</dbReference>
<keyword evidence="1" id="KW-1133">Transmembrane helix</keyword>
<dbReference type="STRING" id="1802301.A2664_04310"/>
<name>A0A1G2M3W6_9BACT</name>
<evidence type="ECO:0000256" key="1">
    <source>
        <dbReference type="SAM" id="Phobius"/>
    </source>
</evidence>
<proteinExistence type="predicted"/>
<protein>
    <submittedName>
        <fullName evidence="2">Uncharacterized protein</fullName>
    </submittedName>
</protein>
<sequence>MSTTTQVIFMGELFDTIKFIIPPLATLLAGYIGVRYGFKQIKIEKRLEFIEKQLKEFYSPILGRRKYIRAKSEFRLKVETISGRQWKENAQKGIQQSAESVSGEIEYNNKQLEEEFLPLYREMLTIFRDNYWLAEPETRQFYNELVEYVEGWNRWKAKGVTAETMQEIGHSEEKLKPLYDELEKRVDILRFELSQK</sequence>
<feature type="transmembrane region" description="Helical" evidence="1">
    <location>
        <begin position="20"/>
        <end position="38"/>
    </location>
</feature>
<reference evidence="2 3" key="1">
    <citation type="journal article" date="2016" name="Nat. Commun.">
        <title>Thousands of microbial genomes shed light on interconnected biogeochemical processes in an aquifer system.</title>
        <authorList>
            <person name="Anantharaman K."/>
            <person name="Brown C.T."/>
            <person name="Hug L.A."/>
            <person name="Sharon I."/>
            <person name="Castelle C.J."/>
            <person name="Probst A.J."/>
            <person name="Thomas B.C."/>
            <person name="Singh A."/>
            <person name="Wilkins M.J."/>
            <person name="Karaoz U."/>
            <person name="Brodie E.L."/>
            <person name="Williams K.H."/>
            <person name="Hubbard S.S."/>
            <person name="Banfield J.F."/>
        </authorList>
    </citation>
    <scope>NUCLEOTIDE SEQUENCE [LARGE SCALE GENOMIC DNA]</scope>
</reference>
<dbReference type="AlphaFoldDB" id="A0A1G2M3W6"/>
<organism evidence="2 3">
    <name type="scientific">Candidatus Taylorbacteria bacterium RIFCSPHIGHO2_01_FULL_46_22b</name>
    <dbReference type="NCBI Taxonomy" id="1802301"/>
    <lineage>
        <taxon>Bacteria</taxon>
        <taxon>Candidatus Tayloriibacteriota</taxon>
    </lineage>
</organism>
<dbReference type="EMBL" id="MHRF01000013">
    <property type="protein sequence ID" value="OHA17799.1"/>
    <property type="molecule type" value="Genomic_DNA"/>
</dbReference>
<comment type="caution">
    <text evidence="2">The sequence shown here is derived from an EMBL/GenBank/DDBJ whole genome shotgun (WGS) entry which is preliminary data.</text>
</comment>
<keyword evidence="1" id="KW-0812">Transmembrane</keyword>
<accession>A0A1G2M3W6</accession>
<evidence type="ECO:0000313" key="2">
    <source>
        <dbReference type="EMBL" id="OHA17799.1"/>
    </source>
</evidence>
<evidence type="ECO:0000313" key="3">
    <source>
        <dbReference type="Proteomes" id="UP000178873"/>
    </source>
</evidence>
<gene>
    <name evidence="2" type="ORF">A2664_04310</name>
</gene>
<keyword evidence="1" id="KW-0472">Membrane</keyword>